<protein>
    <submittedName>
        <fullName evidence="1">Uncharacterized protein</fullName>
    </submittedName>
</protein>
<accession>A0ABR1YQN9</accession>
<sequence length="250" mass="27745">MVLCGRTAAAADATAKQQQQHPTLACQVHTYSTYTDISINQSPPRPRYTRMLPISRPRQLAPLRLPARNSQTNGPKRSLSFCRTRRPTPQLATLMSVGSFTGWIEPTPNASRAVSVHPQHASPVSQPARRIWPWGRAQKKQKKSKHWTAARGRLSLTTAELFCPLHLPHQLAPLASTHSIFDPAARSILCAHLCACDSNFRVYMLKVASPPWLHCKPGLSNLFLQARRFATYACDDDAVVLLLTPSFPGL</sequence>
<evidence type="ECO:0000313" key="2">
    <source>
        <dbReference type="Proteomes" id="UP001492380"/>
    </source>
</evidence>
<gene>
    <name evidence="1" type="ORF">HDK90DRAFT_255386</name>
</gene>
<comment type="caution">
    <text evidence="1">The sequence shown here is derived from an EMBL/GenBank/DDBJ whole genome shotgun (WGS) entry which is preliminary data.</text>
</comment>
<dbReference type="EMBL" id="JBBWRZ010000005">
    <property type="protein sequence ID" value="KAK8235759.1"/>
    <property type="molecule type" value="Genomic_DNA"/>
</dbReference>
<organism evidence="1 2">
    <name type="scientific">Phyllosticta capitalensis</name>
    <dbReference type="NCBI Taxonomy" id="121624"/>
    <lineage>
        <taxon>Eukaryota</taxon>
        <taxon>Fungi</taxon>
        <taxon>Dikarya</taxon>
        <taxon>Ascomycota</taxon>
        <taxon>Pezizomycotina</taxon>
        <taxon>Dothideomycetes</taxon>
        <taxon>Dothideomycetes incertae sedis</taxon>
        <taxon>Botryosphaeriales</taxon>
        <taxon>Phyllostictaceae</taxon>
        <taxon>Phyllosticta</taxon>
    </lineage>
</organism>
<dbReference type="Proteomes" id="UP001492380">
    <property type="component" value="Unassembled WGS sequence"/>
</dbReference>
<name>A0ABR1YQN9_9PEZI</name>
<reference evidence="1 2" key="1">
    <citation type="submission" date="2024-04" db="EMBL/GenBank/DDBJ databases">
        <title>Phyllosticta paracitricarpa is synonymous to the EU quarantine fungus P. citricarpa based on phylogenomic analyses.</title>
        <authorList>
            <consortium name="Lawrence Berkeley National Laboratory"/>
            <person name="Van Ingen-Buijs V.A."/>
            <person name="Van Westerhoven A.C."/>
            <person name="Haridas S."/>
            <person name="Skiadas P."/>
            <person name="Martin F."/>
            <person name="Groenewald J.Z."/>
            <person name="Crous P.W."/>
            <person name="Seidl M.F."/>
        </authorList>
    </citation>
    <scope>NUCLEOTIDE SEQUENCE [LARGE SCALE GENOMIC DNA]</scope>
    <source>
        <strain evidence="1 2">CBS 123374</strain>
    </source>
</reference>
<proteinExistence type="predicted"/>
<evidence type="ECO:0000313" key="1">
    <source>
        <dbReference type="EMBL" id="KAK8235759.1"/>
    </source>
</evidence>
<keyword evidence="2" id="KW-1185">Reference proteome</keyword>